<dbReference type="InterPro" id="IPR029044">
    <property type="entry name" value="Nucleotide-diphossugar_trans"/>
</dbReference>
<dbReference type="AlphaFoldDB" id="A0A372MGD2"/>
<protein>
    <submittedName>
        <fullName evidence="3">2-C-methyl-D-erythritol 4-phosphate cytidylyltransferase</fullName>
    </submittedName>
</protein>
<evidence type="ECO:0000256" key="2">
    <source>
        <dbReference type="ARBA" id="ARBA00022695"/>
    </source>
</evidence>
<proteinExistence type="predicted"/>
<gene>
    <name evidence="3" type="ORF">DYP60_08345</name>
</gene>
<keyword evidence="2 3" id="KW-0548">Nucleotidyltransferase</keyword>
<dbReference type="PANTHER" id="PTHR32125">
    <property type="entry name" value="2-C-METHYL-D-ERYTHRITOL 4-PHOSPHATE CYTIDYLYLTRANSFERASE, CHLOROPLASTIC"/>
    <property type="match status" value="1"/>
</dbReference>
<accession>A0A372MGD2</accession>
<dbReference type="EMBL" id="QUWK01000007">
    <property type="protein sequence ID" value="RFU94847.1"/>
    <property type="molecule type" value="Genomic_DNA"/>
</dbReference>
<dbReference type="Gene3D" id="3.90.550.10">
    <property type="entry name" value="Spore Coat Polysaccharide Biosynthesis Protein SpsA, Chain A"/>
    <property type="match status" value="1"/>
</dbReference>
<name>A0A372MGD2_9SPIR</name>
<reference evidence="3 4" key="2">
    <citation type="submission" date="2018-09" db="EMBL/GenBank/DDBJ databases">
        <title>Genome of Sphaerochaeta halotolerans strain 4-11.</title>
        <authorList>
            <person name="Nazina T.N."/>
            <person name="Sokolova D.S."/>
        </authorList>
    </citation>
    <scope>NUCLEOTIDE SEQUENCE [LARGE SCALE GENOMIC DNA]</scope>
    <source>
        <strain evidence="3 4">4-11</strain>
    </source>
</reference>
<dbReference type="InterPro" id="IPR050088">
    <property type="entry name" value="IspD/TarI_cytidylyltransf_bact"/>
</dbReference>
<reference evidence="4" key="1">
    <citation type="submission" date="2018-08" db="EMBL/GenBank/DDBJ databases">
        <authorList>
            <person name="Grouzdev D.S."/>
            <person name="Krutkina M.S."/>
        </authorList>
    </citation>
    <scope>NUCLEOTIDE SEQUENCE [LARGE SCALE GENOMIC DNA]</scope>
    <source>
        <strain evidence="4">4-11</strain>
    </source>
</reference>
<keyword evidence="1 3" id="KW-0808">Transferase</keyword>
<dbReference type="GO" id="GO:0050518">
    <property type="term" value="F:2-C-methyl-D-erythritol 4-phosphate cytidylyltransferase activity"/>
    <property type="evidence" value="ECO:0007669"/>
    <property type="project" value="TreeGrafter"/>
</dbReference>
<dbReference type="PANTHER" id="PTHR32125:SF4">
    <property type="entry name" value="2-C-METHYL-D-ERYTHRITOL 4-PHOSPHATE CYTIDYLYLTRANSFERASE, CHLOROPLASTIC"/>
    <property type="match status" value="1"/>
</dbReference>
<dbReference type="InterPro" id="IPR034683">
    <property type="entry name" value="IspD/TarI"/>
</dbReference>
<evidence type="ECO:0000256" key="1">
    <source>
        <dbReference type="ARBA" id="ARBA00022679"/>
    </source>
</evidence>
<dbReference type="Proteomes" id="UP000264002">
    <property type="component" value="Unassembled WGS sequence"/>
</dbReference>
<evidence type="ECO:0000313" key="4">
    <source>
        <dbReference type="Proteomes" id="UP000264002"/>
    </source>
</evidence>
<evidence type="ECO:0000313" key="3">
    <source>
        <dbReference type="EMBL" id="RFU94847.1"/>
    </source>
</evidence>
<dbReference type="CDD" id="cd02516">
    <property type="entry name" value="CDP-ME_synthetase"/>
    <property type="match status" value="1"/>
</dbReference>
<dbReference type="SUPFAM" id="SSF53448">
    <property type="entry name" value="Nucleotide-diphospho-sugar transferases"/>
    <property type="match status" value="1"/>
</dbReference>
<keyword evidence="4" id="KW-1185">Reference proteome</keyword>
<dbReference type="Pfam" id="PF01128">
    <property type="entry name" value="IspD"/>
    <property type="match status" value="1"/>
</dbReference>
<dbReference type="RefSeq" id="WP_117330545.1">
    <property type="nucleotide sequence ID" value="NZ_QUWK01000007.1"/>
</dbReference>
<sequence length="270" mass="29818">MNFPQHAVIVTAAGSSDRFNVNKQLGVKKEYLSIDGHTVLYRSVAPFLEVPGCQVIMVTHPEGMADQCAVALEDLLQQNMVPIILVPGGDNRQKSVYNALQMLASMTLAVDFVAIHDGARCFLTPDLVIKTLATATVFRGAVPALPATDALKIIDDNGLITHHIDRTHAVGVQTPQIFKYPEIWEAHQAAKDSTTSYVDDTQIFTDYGQTVGICEGTRENRKITYIEDIPDAEQQIEEYLQNLEEGKRSALAAKALHQAMDEVQREQQTQ</sequence>
<organism evidence="3 4">
    <name type="scientific">Sphaerochaeta halotolerans</name>
    <dbReference type="NCBI Taxonomy" id="2293840"/>
    <lineage>
        <taxon>Bacteria</taxon>
        <taxon>Pseudomonadati</taxon>
        <taxon>Spirochaetota</taxon>
        <taxon>Spirochaetia</taxon>
        <taxon>Spirochaetales</taxon>
        <taxon>Sphaerochaetaceae</taxon>
        <taxon>Sphaerochaeta</taxon>
    </lineage>
</organism>
<comment type="caution">
    <text evidence="3">The sequence shown here is derived from an EMBL/GenBank/DDBJ whole genome shotgun (WGS) entry which is preliminary data.</text>
</comment>